<evidence type="ECO:0000313" key="4">
    <source>
        <dbReference type="Proteomes" id="UP001396334"/>
    </source>
</evidence>
<accession>A0ABR2NRF3</accession>
<dbReference type="PANTHER" id="PTHR23300">
    <property type="entry name" value="METHANETHIOL OXIDASE"/>
    <property type="match status" value="1"/>
</dbReference>
<protein>
    <submittedName>
        <fullName evidence="3">Uncharacterized protein</fullName>
    </submittedName>
</protein>
<reference evidence="3 4" key="1">
    <citation type="journal article" date="2024" name="G3 (Bethesda)">
        <title>Genome assembly of Hibiscus sabdariffa L. provides insights into metabolisms of medicinal natural products.</title>
        <authorList>
            <person name="Kim T."/>
        </authorList>
    </citation>
    <scope>NUCLEOTIDE SEQUENCE [LARGE SCALE GENOMIC DNA]</scope>
    <source>
        <strain evidence="3">TK-2024</strain>
        <tissue evidence="3">Old leaves</tissue>
    </source>
</reference>
<keyword evidence="4" id="KW-1185">Reference proteome</keyword>
<comment type="caution">
    <text evidence="3">The sequence shown here is derived from an EMBL/GenBank/DDBJ whole genome shotgun (WGS) entry which is preliminary data.</text>
</comment>
<sequence>MSSSSMGIPAAFNKGFNLQDVADGLYGRHLHVYSWSDCELKQTYDLGDTSLTPLEDPKNPVLAGQVWVGGLIQKGSPIVVTEDEELSERRTTNDPVELRWKQLFLTNSLFSTWDGQFYLELVEKGSHILQINVDMRKLILE</sequence>
<organism evidence="3 4">
    <name type="scientific">Hibiscus sabdariffa</name>
    <name type="common">roselle</name>
    <dbReference type="NCBI Taxonomy" id="183260"/>
    <lineage>
        <taxon>Eukaryota</taxon>
        <taxon>Viridiplantae</taxon>
        <taxon>Streptophyta</taxon>
        <taxon>Embryophyta</taxon>
        <taxon>Tracheophyta</taxon>
        <taxon>Spermatophyta</taxon>
        <taxon>Magnoliopsida</taxon>
        <taxon>eudicotyledons</taxon>
        <taxon>Gunneridae</taxon>
        <taxon>Pentapetalae</taxon>
        <taxon>rosids</taxon>
        <taxon>malvids</taxon>
        <taxon>Malvales</taxon>
        <taxon>Malvaceae</taxon>
        <taxon>Malvoideae</taxon>
        <taxon>Hibiscus</taxon>
    </lineage>
</organism>
<evidence type="ECO:0000256" key="1">
    <source>
        <dbReference type="ARBA" id="ARBA00005606"/>
    </source>
</evidence>
<comment type="similarity">
    <text evidence="1">Belongs to the selenium-binding protein family.</text>
</comment>
<gene>
    <name evidence="3" type="ORF">V6N11_055649</name>
</gene>
<keyword evidence="2" id="KW-0711">Selenium</keyword>
<dbReference type="InterPro" id="IPR008826">
    <property type="entry name" value="Se-bd"/>
</dbReference>
<name>A0ABR2NRF3_9ROSI</name>
<dbReference type="Pfam" id="PF05694">
    <property type="entry name" value="SBP56"/>
    <property type="match status" value="1"/>
</dbReference>
<evidence type="ECO:0000313" key="3">
    <source>
        <dbReference type="EMBL" id="KAK8978663.1"/>
    </source>
</evidence>
<dbReference type="EMBL" id="JBBPBN010000111">
    <property type="protein sequence ID" value="KAK8978663.1"/>
    <property type="molecule type" value="Genomic_DNA"/>
</dbReference>
<evidence type="ECO:0000256" key="2">
    <source>
        <dbReference type="ARBA" id="ARBA00023266"/>
    </source>
</evidence>
<dbReference type="Proteomes" id="UP001396334">
    <property type="component" value="Unassembled WGS sequence"/>
</dbReference>
<proteinExistence type="inferred from homology"/>
<dbReference type="PANTHER" id="PTHR23300:SF0">
    <property type="entry name" value="METHANETHIOL OXIDASE"/>
    <property type="match status" value="1"/>
</dbReference>